<gene>
    <name evidence="3" type="ORF">CGC21_21480</name>
</gene>
<keyword evidence="1" id="KW-0175">Coiled coil</keyword>
<dbReference type="EMBL" id="RHLC01000009">
    <property type="protein sequence ID" value="TPP43897.1"/>
    <property type="molecule type" value="Genomic_DNA"/>
</dbReference>
<organism evidence="3 4">
    <name type="scientific">Leishmania donovani</name>
    <dbReference type="NCBI Taxonomy" id="5661"/>
    <lineage>
        <taxon>Eukaryota</taxon>
        <taxon>Discoba</taxon>
        <taxon>Euglenozoa</taxon>
        <taxon>Kinetoplastea</taxon>
        <taxon>Metakinetoplastina</taxon>
        <taxon>Trypanosomatida</taxon>
        <taxon>Trypanosomatidae</taxon>
        <taxon>Leishmaniinae</taxon>
        <taxon>Leishmania</taxon>
    </lineage>
</organism>
<evidence type="ECO:0000313" key="3">
    <source>
        <dbReference type="EMBL" id="TPP43897.1"/>
    </source>
</evidence>
<dbReference type="VEuPathDB" id="TriTrypDB:LdBPK_324000.1"/>
<feature type="region of interest" description="Disordered" evidence="2">
    <location>
        <begin position="173"/>
        <end position="194"/>
    </location>
</feature>
<dbReference type="VEuPathDB" id="TriTrypDB:LDHU3_32.5130"/>
<name>A0A504XGB1_LEIDO</name>
<sequence length="326" mass="35728">MSSLYRCNACGRLTTMSLCPRCEASTERYTLPLEEMRTTAGSGAGAFDAAHAIPTAVPLTVADIDALARRDGAVSSGAVISQQSTVASSRSVAELEAVVQSLQQENAELRERLERDRRQMLRSAMDVRDLHASQKQIRQRDLDRIEWLHCDNQRLRKMLEMQGSAHELANAVPPQPQAAAPPTAPPPSSEGLRSLPEVPVELNAMEEDMPALEAEVVRLRGALALKTQHLDDLQGHAERAEGYVQDLLRKLEHVQGIVREERDNCARRSEHLASAEQPLEDIVSVVSLRDYSSATQLTGPNSTTQSPFATVGRREHIKRAAAVHGG</sequence>
<feature type="coiled-coil region" evidence="1">
    <location>
        <begin position="92"/>
        <end position="119"/>
    </location>
</feature>
<accession>A0A504XGB1</accession>
<evidence type="ECO:0000256" key="2">
    <source>
        <dbReference type="SAM" id="MobiDB-lite"/>
    </source>
</evidence>
<proteinExistence type="predicted"/>
<evidence type="ECO:0000256" key="1">
    <source>
        <dbReference type="SAM" id="Coils"/>
    </source>
</evidence>
<comment type="caution">
    <text evidence="3">The sequence shown here is derived from an EMBL/GenBank/DDBJ whole genome shotgun (WGS) entry which is preliminary data.</text>
</comment>
<reference evidence="4" key="1">
    <citation type="submission" date="2019-02" db="EMBL/GenBank/DDBJ databases">
        <title>FDA dAtabase for Regulatory Grade micrObial Sequences (FDA-ARGOS): Supporting development and validation of Infectious Disease Dx tests.</title>
        <authorList>
            <person name="Duncan R."/>
            <person name="Fisher C."/>
            <person name="Tallon L."/>
            <person name="Sadzewicz L."/>
            <person name="Sengamalay N."/>
            <person name="Ott S."/>
            <person name="Godinez A."/>
            <person name="Nagaraj S."/>
            <person name="Vavikolanu K."/>
            <person name="Nadendla S."/>
            <person name="Aluvathingal J."/>
            <person name="Sichtig H."/>
        </authorList>
    </citation>
    <scope>NUCLEOTIDE SEQUENCE [LARGE SCALE GENOMIC DNA]</scope>
    <source>
        <strain evidence="4">FDAARGOS_361</strain>
    </source>
</reference>
<protein>
    <submittedName>
        <fullName evidence="3">Uncharacterized protein</fullName>
    </submittedName>
</protein>
<dbReference type="AlphaFoldDB" id="A0A504XGB1"/>
<dbReference type="VEuPathDB" id="TriTrypDB:LdCL_320046000"/>
<dbReference type="Proteomes" id="UP000318447">
    <property type="component" value="Unassembled WGS sequence"/>
</dbReference>
<evidence type="ECO:0000313" key="4">
    <source>
        <dbReference type="Proteomes" id="UP000318447"/>
    </source>
</evidence>